<evidence type="ECO:0000313" key="10">
    <source>
        <dbReference type="EMBL" id="KIA76917.1"/>
    </source>
</evidence>
<comment type="caution">
    <text evidence="10">The sequence shown here is derived from an EMBL/GenBank/DDBJ whole genome shotgun (WGS) entry which is preliminary data.</text>
</comment>
<evidence type="ECO:0000256" key="2">
    <source>
        <dbReference type="ARBA" id="ARBA00007127"/>
    </source>
</evidence>
<feature type="transmembrane region" description="Helical" evidence="9">
    <location>
        <begin position="224"/>
        <end position="244"/>
    </location>
</feature>
<evidence type="ECO:0000256" key="9">
    <source>
        <dbReference type="RuleBase" id="RU363121"/>
    </source>
</evidence>
<dbReference type="SUPFAM" id="SSF103473">
    <property type="entry name" value="MFS general substrate transporter"/>
    <property type="match status" value="1"/>
</dbReference>
<keyword evidence="7 9" id="KW-1133">Transmembrane helix</keyword>
<reference evidence="10 11" key="1">
    <citation type="journal article" date="2014" name="Mol. Biol. Evol.">
        <title>Massive expansion of Ubiquitination-related gene families within the Chlamydiae.</title>
        <authorList>
            <person name="Domman D."/>
            <person name="Collingro A."/>
            <person name="Lagkouvardos I."/>
            <person name="Gehre L."/>
            <person name="Weinmaier T."/>
            <person name="Rattei T."/>
            <person name="Subtil A."/>
            <person name="Horn M."/>
        </authorList>
    </citation>
    <scope>NUCLEOTIDE SEQUENCE [LARGE SCALE GENOMIC DNA]</scope>
    <source>
        <strain evidence="10 11">OEW1</strain>
    </source>
</reference>
<keyword evidence="8 9" id="KW-0472">Membrane</keyword>
<dbReference type="AlphaFoldDB" id="A0A0C1E6I7"/>
<dbReference type="InterPro" id="IPR004667">
    <property type="entry name" value="ADP_ATP_car_bac_type"/>
</dbReference>
<dbReference type="PANTHER" id="PTHR31187">
    <property type="match status" value="1"/>
</dbReference>
<keyword evidence="4 9" id="KW-0812">Transmembrane</keyword>
<dbReference type="GO" id="GO:0005471">
    <property type="term" value="F:ATP:ADP antiporter activity"/>
    <property type="evidence" value="ECO:0007669"/>
    <property type="project" value="InterPro"/>
</dbReference>
<evidence type="ECO:0000313" key="11">
    <source>
        <dbReference type="Proteomes" id="UP000031307"/>
    </source>
</evidence>
<dbReference type="PATRIC" id="fig|83552.4.peg.1981"/>
<dbReference type="NCBIfam" id="TIGR00769">
    <property type="entry name" value="AAA"/>
    <property type="match status" value="1"/>
</dbReference>
<dbReference type="EMBL" id="JSAM01000099">
    <property type="protein sequence ID" value="KIA76917.1"/>
    <property type="molecule type" value="Genomic_DNA"/>
</dbReference>
<name>A0A0C1E6I7_9BACT</name>
<accession>A0A0C1E6I7</accession>
<feature type="transmembrane region" description="Helical" evidence="9">
    <location>
        <begin position="64"/>
        <end position="80"/>
    </location>
</feature>
<keyword evidence="6 9" id="KW-0067">ATP-binding</keyword>
<keyword evidence="5 9" id="KW-0547">Nucleotide-binding</keyword>
<feature type="transmembrane region" description="Helical" evidence="9">
    <location>
        <begin position="27"/>
        <end position="44"/>
    </location>
</feature>
<dbReference type="Gene3D" id="1.20.1250.20">
    <property type="entry name" value="MFS general substrate transporter like domains"/>
    <property type="match status" value="1"/>
</dbReference>
<evidence type="ECO:0000256" key="4">
    <source>
        <dbReference type="ARBA" id="ARBA00022692"/>
    </source>
</evidence>
<comment type="similarity">
    <text evidence="2 9">Belongs to the ADP/ATP translocase tlc family.</text>
</comment>
<evidence type="ECO:0000256" key="6">
    <source>
        <dbReference type="ARBA" id="ARBA00022840"/>
    </source>
</evidence>
<evidence type="ECO:0000256" key="1">
    <source>
        <dbReference type="ARBA" id="ARBA00004141"/>
    </source>
</evidence>
<organism evidence="10 11">
    <name type="scientific">Parachlamydia acanthamoebae</name>
    <dbReference type="NCBI Taxonomy" id="83552"/>
    <lineage>
        <taxon>Bacteria</taxon>
        <taxon>Pseudomonadati</taxon>
        <taxon>Chlamydiota</taxon>
        <taxon>Chlamydiia</taxon>
        <taxon>Parachlamydiales</taxon>
        <taxon>Parachlamydiaceae</taxon>
        <taxon>Parachlamydia</taxon>
    </lineage>
</organism>
<dbReference type="GO" id="GO:0005524">
    <property type="term" value="F:ATP binding"/>
    <property type="evidence" value="ECO:0007669"/>
    <property type="project" value="UniProtKB-KW"/>
</dbReference>
<feature type="transmembrane region" description="Helical" evidence="9">
    <location>
        <begin position="322"/>
        <end position="343"/>
    </location>
</feature>
<sequence length="518" mass="57878">MTQPLLSEFGPLRSIIWPIHTHELKRIVPLLLMLLLICFNYTVLRNMKDAVVVTASGAEVIPFIKVWVMLPMAVLLTYLFTKLADRYSQEQVFYIVMATFLLFYALFAFVIYPQREALHLHQTADLVEQYLPTGFRGLISMFRYWSFTVFYVISEMWSNIVMTVLFWGFVNEITKINEASRFYGVLSAGANISAIIAGQAAIYISKADGFSLPFGNDPWEQSMMTLVLAVIISGMGAMIIFRWMNKNVLNDKNYTALHSSSKPLKKKKKLSLRESFGYLSKSKYLLYIAVIVVAYNLVINLIEVVWKDQVKQLYPSPADFNVYMNNLASVIGVVSTFMSFFMAHIINRMGWTKTALITPIVMCVTCGGFFTFLFFQDHLGGMALALTGFAPLTISVFFGFAQNCLSKAAKYSVFDATKEMAFIPLDHDLKLKGKAAIDGVGSRLGKSGGSLIHQGLLMIFGTFTGSAPFVAGILMGVIAIWITATRALGKQFGSLTHTEEEEEKLQPAIKAKDQPAVA</sequence>
<dbReference type="OMA" id="IFRWMNK"/>
<dbReference type="Pfam" id="PF03219">
    <property type="entry name" value="TLC"/>
    <property type="match status" value="1"/>
</dbReference>
<dbReference type="RefSeq" id="WP_006341708.1">
    <property type="nucleotide sequence ID" value="NZ_BAWW01000063.1"/>
</dbReference>
<dbReference type="GO" id="GO:0016020">
    <property type="term" value="C:membrane"/>
    <property type="evidence" value="ECO:0007669"/>
    <property type="project" value="UniProtKB-SubCell"/>
</dbReference>
<dbReference type="InterPro" id="IPR036259">
    <property type="entry name" value="MFS_trans_sf"/>
</dbReference>
<protein>
    <recommendedName>
        <fullName evidence="9">ADP,ATP carrier protein</fullName>
    </recommendedName>
</protein>
<proteinExistence type="inferred from homology"/>
<feature type="transmembrane region" description="Helical" evidence="9">
    <location>
        <begin position="92"/>
        <end position="112"/>
    </location>
</feature>
<feature type="transmembrane region" description="Helical" evidence="9">
    <location>
        <begin position="456"/>
        <end position="482"/>
    </location>
</feature>
<feature type="transmembrane region" description="Helical" evidence="9">
    <location>
        <begin position="355"/>
        <end position="375"/>
    </location>
</feature>
<dbReference type="PANTHER" id="PTHR31187:SF1">
    <property type="entry name" value="ADP,ATP CARRIER PROTEIN 1"/>
    <property type="match status" value="1"/>
</dbReference>
<feature type="transmembrane region" description="Helical" evidence="9">
    <location>
        <begin position="182"/>
        <end position="204"/>
    </location>
</feature>
<feature type="transmembrane region" description="Helical" evidence="9">
    <location>
        <begin position="381"/>
        <end position="401"/>
    </location>
</feature>
<evidence type="ECO:0000256" key="8">
    <source>
        <dbReference type="ARBA" id="ARBA00023136"/>
    </source>
</evidence>
<feature type="transmembrane region" description="Helical" evidence="9">
    <location>
        <begin position="144"/>
        <end position="170"/>
    </location>
</feature>
<feature type="transmembrane region" description="Helical" evidence="9">
    <location>
        <begin position="284"/>
        <end position="302"/>
    </location>
</feature>
<evidence type="ECO:0000256" key="3">
    <source>
        <dbReference type="ARBA" id="ARBA00022448"/>
    </source>
</evidence>
<comment type="subcellular location">
    <subcellularLocation>
        <location evidence="1 9">Membrane</location>
        <topology evidence="1 9">Multi-pass membrane protein</topology>
    </subcellularLocation>
</comment>
<keyword evidence="3 9" id="KW-0813">Transport</keyword>
<dbReference type="Proteomes" id="UP000031307">
    <property type="component" value="Unassembled WGS sequence"/>
</dbReference>
<evidence type="ECO:0000256" key="5">
    <source>
        <dbReference type="ARBA" id="ARBA00022741"/>
    </source>
</evidence>
<gene>
    <name evidence="10" type="primary">tlcA_3</name>
    <name evidence="10" type="ORF">DB43_HD00430</name>
</gene>
<evidence type="ECO:0000256" key="7">
    <source>
        <dbReference type="ARBA" id="ARBA00022989"/>
    </source>
</evidence>